<dbReference type="Proteomes" id="UP001200110">
    <property type="component" value="Unassembled WGS sequence"/>
</dbReference>
<comment type="caution">
    <text evidence="3">The sequence shown here is derived from an EMBL/GenBank/DDBJ whole genome shotgun (WGS) entry which is preliminary data.</text>
</comment>
<dbReference type="RefSeq" id="WP_236998239.1">
    <property type="nucleotide sequence ID" value="NZ_JAKKOR010000008.1"/>
</dbReference>
<keyword evidence="2" id="KW-0812">Transmembrane</keyword>
<feature type="transmembrane region" description="Helical" evidence="2">
    <location>
        <begin position="110"/>
        <end position="131"/>
    </location>
</feature>
<sequence>MSELPGVPPEPVDDATSSKTRRWSLPGLSTKNKVILGIGTVVIIVIGYFILQRLLPDWWGTTMGKRIDRSVTSGTVWGLFFGIIGSALPLLFALLAIFSIGKTPKNIGSWLLGVVSLLLLVPNLLTLAIVVGSGQGANAGRLQLDILGPGFRGATLIGVIVGIVIGIAVDFYLLGRRRAKRKALVANRTVDSNRK</sequence>
<reference evidence="3 4" key="1">
    <citation type="submission" date="2022-01" db="EMBL/GenBank/DDBJ databases">
        <authorList>
            <person name="Huang Y."/>
        </authorList>
    </citation>
    <scope>NUCLEOTIDE SEQUENCE [LARGE SCALE GENOMIC DNA]</scope>
    <source>
        <strain evidence="3 4">HY366</strain>
    </source>
</reference>
<feature type="transmembrane region" description="Helical" evidence="2">
    <location>
        <begin position="151"/>
        <end position="174"/>
    </location>
</feature>
<feature type="region of interest" description="Disordered" evidence="1">
    <location>
        <begin position="1"/>
        <end position="20"/>
    </location>
</feature>
<feature type="transmembrane region" description="Helical" evidence="2">
    <location>
        <begin position="34"/>
        <end position="55"/>
    </location>
</feature>
<feature type="transmembrane region" description="Helical" evidence="2">
    <location>
        <begin position="75"/>
        <end position="98"/>
    </location>
</feature>
<evidence type="ECO:0000256" key="1">
    <source>
        <dbReference type="SAM" id="MobiDB-lite"/>
    </source>
</evidence>
<accession>A0ABS9ITW3</accession>
<keyword evidence="4" id="KW-1185">Reference proteome</keyword>
<evidence type="ECO:0000256" key="2">
    <source>
        <dbReference type="SAM" id="Phobius"/>
    </source>
</evidence>
<name>A0ABS9ITW3_9ACTN</name>
<keyword evidence="2" id="KW-0472">Membrane</keyword>
<dbReference type="EMBL" id="JAKKOR010000008">
    <property type="protein sequence ID" value="MCF8588996.1"/>
    <property type="molecule type" value="Genomic_DNA"/>
</dbReference>
<gene>
    <name evidence="3" type="ORF">L5G33_11045</name>
</gene>
<evidence type="ECO:0000313" key="4">
    <source>
        <dbReference type="Proteomes" id="UP001200110"/>
    </source>
</evidence>
<proteinExistence type="predicted"/>
<feature type="compositionally biased region" description="Pro residues" evidence="1">
    <location>
        <begin position="1"/>
        <end position="10"/>
    </location>
</feature>
<keyword evidence="2" id="KW-1133">Transmembrane helix</keyword>
<evidence type="ECO:0000313" key="3">
    <source>
        <dbReference type="EMBL" id="MCF8588996.1"/>
    </source>
</evidence>
<protein>
    <submittedName>
        <fullName evidence="3">Permease</fullName>
    </submittedName>
</protein>
<organism evidence="3 4">
    <name type="scientific">Gordonia liuliyuniae</name>
    <dbReference type="NCBI Taxonomy" id="2911517"/>
    <lineage>
        <taxon>Bacteria</taxon>
        <taxon>Bacillati</taxon>
        <taxon>Actinomycetota</taxon>
        <taxon>Actinomycetes</taxon>
        <taxon>Mycobacteriales</taxon>
        <taxon>Gordoniaceae</taxon>
        <taxon>Gordonia</taxon>
    </lineage>
</organism>